<name>A0A976IKK5_BRELC</name>
<dbReference type="RefSeq" id="XP_067823059.1">
    <property type="nucleotide sequence ID" value="XM_067964791.1"/>
</dbReference>
<dbReference type="OrthoDB" id="149732at2759"/>
<dbReference type="GeneID" id="94350462"/>
<accession>A0A976IKK5</accession>
<dbReference type="KEGG" id="blac:94350462"/>
<organism evidence="1 2">
    <name type="scientific">Bremia lactucae</name>
    <name type="common">Lettuce downy mildew</name>
    <dbReference type="NCBI Taxonomy" id="4779"/>
    <lineage>
        <taxon>Eukaryota</taxon>
        <taxon>Sar</taxon>
        <taxon>Stramenopiles</taxon>
        <taxon>Oomycota</taxon>
        <taxon>Peronosporomycetes</taxon>
        <taxon>Peronosporales</taxon>
        <taxon>Peronosporaceae</taxon>
        <taxon>Bremia</taxon>
    </lineage>
</organism>
<protein>
    <submittedName>
        <fullName evidence="1">Uncharacterized protein</fullName>
    </submittedName>
</protein>
<sequence length="136" mass="15621">MDGYRQTLLGRSLADALHDIEMNCGDADVDRHVNGDLIFSLFDEAMMFELHDKRNAQTYTHDLLQLTGEVTAFNRFVDDWSVLACVKSHEIHLNRSVAIFHLRQQSQDHEKEQGIAVRLKLRKIAKNANKEVQSSK</sequence>
<reference evidence="1 2" key="1">
    <citation type="journal article" date="2021" name="Genome Biol.">
        <title>AFLAP: assembly-free linkage analysis pipeline using k-mers from genome sequencing data.</title>
        <authorList>
            <person name="Fletcher K."/>
            <person name="Zhang L."/>
            <person name="Gil J."/>
            <person name="Han R."/>
            <person name="Cavanaugh K."/>
            <person name="Michelmore R."/>
        </authorList>
    </citation>
    <scope>NUCLEOTIDE SEQUENCE [LARGE SCALE GENOMIC DNA]</scope>
    <source>
        <strain evidence="1 2">SF5</strain>
    </source>
</reference>
<gene>
    <name evidence="1" type="ORF">CCR75_006723</name>
</gene>
<dbReference type="EMBL" id="SHOA02000017">
    <property type="protein sequence ID" value="TDH73561.1"/>
    <property type="molecule type" value="Genomic_DNA"/>
</dbReference>
<proteinExistence type="predicted"/>
<evidence type="ECO:0000313" key="1">
    <source>
        <dbReference type="EMBL" id="TDH73561.1"/>
    </source>
</evidence>
<keyword evidence="2" id="KW-1185">Reference proteome</keyword>
<dbReference type="Proteomes" id="UP000294530">
    <property type="component" value="Unassembled WGS sequence"/>
</dbReference>
<comment type="caution">
    <text evidence="1">The sequence shown here is derived from an EMBL/GenBank/DDBJ whole genome shotgun (WGS) entry which is preliminary data.</text>
</comment>
<evidence type="ECO:0000313" key="2">
    <source>
        <dbReference type="Proteomes" id="UP000294530"/>
    </source>
</evidence>
<dbReference type="AlphaFoldDB" id="A0A976IKK5"/>